<dbReference type="Pfam" id="PF00092">
    <property type="entry name" value="VWA"/>
    <property type="match status" value="1"/>
</dbReference>
<organism evidence="2">
    <name type="scientific">Haliotis diversicolor</name>
    <name type="common">Abalone</name>
    <name type="synonym">Sulculus diversicolor</name>
    <dbReference type="NCBI Taxonomy" id="36095"/>
    <lineage>
        <taxon>Eukaryota</taxon>
        <taxon>Metazoa</taxon>
        <taxon>Spiralia</taxon>
        <taxon>Lophotrochozoa</taxon>
        <taxon>Mollusca</taxon>
        <taxon>Gastropoda</taxon>
        <taxon>Vetigastropoda</taxon>
        <taxon>Lepetellida</taxon>
        <taxon>Haliotoidea</taxon>
        <taxon>Haliotidae</taxon>
        <taxon>Haliotis</taxon>
    </lineage>
</organism>
<dbReference type="SUPFAM" id="SSF53300">
    <property type="entry name" value="vWA-like"/>
    <property type="match status" value="2"/>
</dbReference>
<dbReference type="SMART" id="SM00327">
    <property type="entry name" value="VWA"/>
    <property type="match status" value="2"/>
</dbReference>
<evidence type="ECO:0000259" key="1">
    <source>
        <dbReference type="PROSITE" id="PS50234"/>
    </source>
</evidence>
<proteinExistence type="evidence at transcript level"/>
<feature type="domain" description="VWFA" evidence="1">
    <location>
        <begin position="11"/>
        <end position="185"/>
    </location>
</feature>
<reference evidence="2" key="2">
    <citation type="journal article" date="2008" name="Dev. Comp. Immunol.">
        <title>Identification of the up-regulated expression genes in hemocytes of variously colored abalone (Haliotis diversicolor Reeve, 1846) challenged with bacteria.</title>
        <authorList>
            <person name="Wang K.J."/>
            <person name="Ren H.L."/>
            <person name="Xu D.D."/>
            <person name="Cai L."/>
            <person name="Yang M."/>
        </authorList>
    </citation>
    <scope>NUCLEOTIDE SEQUENCE</scope>
</reference>
<dbReference type="Gene3D" id="3.40.50.410">
    <property type="entry name" value="von Willebrand factor, type A domain"/>
    <property type="match status" value="2"/>
</dbReference>
<dbReference type="PROSITE" id="PS50234">
    <property type="entry name" value="VWFA"/>
    <property type="match status" value="1"/>
</dbReference>
<protein>
    <submittedName>
        <fullName evidence="2">Collagen type XXI-like protein</fullName>
    </submittedName>
</protein>
<dbReference type="CDD" id="cd01450">
    <property type="entry name" value="vWFA_subfamily_ECM"/>
    <property type="match status" value="1"/>
</dbReference>
<dbReference type="PANTHER" id="PTHR24020">
    <property type="entry name" value="COLLAGEN ALPHA"/>
    <property type="match status" value="1"/>
</dbReference>
<dbReference type="AlphaFoldDB" id="B3TK29"/>
<feature type="non-terminal residue" evidence="2">
    <location>
        <position position="1"/>
    </location>
</feature>
<dbReference type="InterPro" id="IPR002035">
    <property type="entry name" value="VWF_A"/>
</dbReference>
<dbReference type="InterPro" id="IPR036465">
    <property type="entry name" value="vWFA_dom_sf"/>
</dbReference>
<keyword evidence="2" id="KW-0176">Collagen</keyword>
<dbReference type="GO" id="GO:0005581">
    <property type="term" value="C:collagen trimer"/>
    <property type="evidence" value="ECO:0007669"/>
    <property type="project" value="UniProtKB-KW"/>
</dbReference>
<accession>B3TK29</accession>
<dbReference type="InterPro" id="IPR050525">
    <property type="entry name" value="ECM_Assembly_Org"/>
</dbReference>
<name>B3TK29_HALDV</name>
<sequence length="380" mass="42393">VPRGCGGKPADVYLVMDTSRDVSQKEIDLQKRYFKELSSLFYLGQNTVRLGVVSSGSNSLTAIQLGSYKSPHDFQKAIDITPRVGGQRDHAKTLDYLRRTAFAPEVARQSVAHVVIFMTNGFSHNAMATRIEARLLKKAGVYVFTVNLGGRWDKSELTGMASNPASDFVFSSDDYNIIDPLIRLLRIHECDYQIHPPAAEPEAACSPKRKVDMVFAVDHLNIGAVKSKRILAFIDSLFSEFDRSDNLKTALLLNRPVSSLSNKLTDITETEQEMDSVAFPDFSAVLRRARKALTKGRQSVQKTAVVFMDSNVHITPAVFKEAKRNKFRKIDTYVVYIGDDYNKNDLKLISNGKDNIITVPSYGELEISKEDVLTSLCKGL</sequence>
<dbReference type="EMBL" id="EU244340">
    <property type="protein sequence ID" value="ABY87357.1"/>
    <property type="molecule type" value="mRNA"/>
</dbReference>
<reference evidence="2" key="1">
    <citation type="submission" date="2007-10" db="EMBL/GenBank/DDBJ databases">
        <authorList>
            <person name="Ren H.-L."/>
            <person name="Wang K.-J."/>
            <person name="Xu D.-D."/>
            <person name="Cai L."/>
            <person name="Lin Z.-Y."/>
            <person name="Yang M."/>
            <person name="Qiao K."/>
            <person name="Zhang N."/>
        </authorList>
    </citation>
    <scope>NUCLEOTIDE SEQUENCE</scope>
</reference>
<dbReference type="PANTHER" id="PTHR24020:SF84">
    <property type="entry name" value="VWFA DOMAIN-CONTAINING PROTEIN"/>
    <property type="match status" value="1"/>
</dbReference>
<evidence type="ECO:0000313" key="2">
    <source>
        <dbReference type="EMBL" id="ABY87357.1"/>
    </source>
</evidence>